<comment type="caution">
    <text evidence="1">The sequence shown here is derived from an EMBL/GenBank/DDBJ whole genome shotgun (WGS) entry which is preliminary data.</text>
</comment>
<organism evidence="1 2">
    <name type="scientific">Sphingobacterium yanglingense</name>
    <dbReference type="NCBI Taxonomy" id="1437280"/>
    <lineage>
        <taxon>Bacteria</taxon>
        <taxon>Pseudomonadati</taxon>
        <taxon>Bacteroidota</taxon>
        <taxon>Sphingobacteriia</taxon>
        <taxon>Sphingobacteriales</taxon>
        <taxon>Sphingobacteriaceae</taxon>
        <taxon>Sphingobacterium</taxon>
    </lineage>
</organism>
<dbReference type="RefSeq" id="WP_133582991.1">
    <property type="nucleotide sequence ID" value="NZ_SNYV01000011.1"/>
</dbReference>
<accession>A0A4R6WM64</accession>
<dbReference type="SUPFAM" id="SSF52047">
    <property type="entry name" value="RNI-like"/>
    <property type="match status" value="1"/>
</dbReference>
<evidence type="ECO:0000313" key="2">
    <source>
        <dbReference type="Proteomes" id="UP000295292"/>
    </source>
</evidence>
<proteinExistence type="predicted"/>
<dbReference type="Proteomes" id="UP000295292">
    <property type="component" value="Unassembled WGS sequence"/>
</dbReference>
<evidence type="ECO:0008006" key="3">
    <source>
        <dbReference type="Google" id="ProtNLM"/>
    </source>
</evidence>
<dbReference type="Gene3D" id="3.80.10.10">
    <property type="entry name" value="Ribonuclease Inhibitor"/>
    <property type="match status" value="1"/>
</dbReference>
<gene>
    <name evidence="1" type="ORF">CLV99_0613</name>
</gene>
<dbReference type="InterPro" id="IPR032675">
    <property type="entry name" value="LRR_dom_sf"/>
</dbReference>
<reference evidence="1 2" key="1">
    <citation type="submission" date="2019-03" db="EMBL/GenBank/DDBJ databases">
        <title>Genomic Encyclopedia of Archaeal and Bacterial Type Strains, Phase II (KMG-II): from individual species to whole genera.</title>
        <authorList>
            <person name="Goeker M."/>
        </authorList>
    </citation>
    <scope>NUCLEOTIDE SEQUENCE [LARGE SCALE GENOMIC DNA]</scope>
    <source>
        <strain evidence="1 2">DSM 28353</strain>
    </source>
</reference>
<name>A0A4R6WM64_9SPHI</name>
<dbReference type="AlphaFoldDB" id="A0A4R6WM64"/>
<dbReference type="OrthoDB" id="1451999at2"/>
<keyword evidence="2" id="KW-1185">Reference proteome</keyword>
<dbReference type="EMBL" id="SNYV01000011">
    <property type="protein sequence ID" value="TDQ79181.1"/>
    <property type="molecule type" value="Genomic_DNA"/>
</dbReference>
<sequence length="281" mass="32011">MYIGSTAKERLDHFVVIEKGDTAVAVLALMKEKQIFNLILDGKTCEAAVFELPDFGEVFEKSNIVYLSNFTIYKSSFLYALRNAVRLEVKHCTYKGMEPIDWLVFTRLTEIFTPYSKRFVNLFTHPVLKTIFIDKFTEEGYQFPENNVLEAFSIAGSVPCDWATLSHFTKLEALYLSEIKSLTSISWLINLKALQELDLSLCKNVEFIMEDISKVKRLKSLHIFQSGVIESLQSLAELTHLQELTIENKGKLLDKNSSFLNQFPSLAYSIEIGSFAIGNDV</sequence>
<evidence type="ECO:0000313" key="1">
    <source>
        <dbReference type="EMBL" id="TDQ79181.1"/>
    </source>
</evidence>
<protein>
    <recommendedName>
        <fullName evidence="3">Leucine rich repeat (LRR) protein</fullName>
    </recommendedName>
</protein>